<feature type="domain" description="EamA" evidence="8">
    <location>
        <begin position="161"/>
        <end position="303"/>
    </location>
</feature>
<evidence type="ECO:0000313" key="10">
    <source>
        <dbReference type="Proteomes" id="UP001519287"/>
    </source>
</evidence>
<dbReference type="SUPFAM" id="SSF103481">
    <property type="entry name" value="Multidrug resistance efflux transporter EmrE"/>
    <property type="match status" value="2"/>
</dbReference>
<reference evidence="9 10" key="1">
    <citation type="submission" date="2021-03" db="EMBL/GenBank/DDBJ databases">
        <title>Genomic Encyclopedia of Type Strains, Phase IV (KMG-IV): sequencing the most valuable type-strain genomes for metagenomic binning, comparative biology and taxonomic classification.</title>
        <authorList>
            <person name="Goeker M."/>
        </authorList>
    </citation>
    <scope>NUCLEOTIDE SEQUENCE [LARGE SCALE GENOMIC DNA]</scope>
    <source>
        <strain evidence="9 10">DSM 26048</strain>
    </source>
</reference>
<evidence type="ECO:0000256" key="6">
    <source>
        <dbReference type="ARBA" id="ARBA00023136"/>
    </source>
</evidence>
<dbReference type="InterPro" id="IPR000620">
    <property type="entry name" value="EamA_dom"/>
</dbReference>
<evidence type="ECO:0000256" key="2">
    <source>
        <dbReference type="ARBA" id="ARBA00007362"/>
    </source>
</evidence>
<dbReference type="InterPro" id="IPR050638">
    <property type="entry name" value="AA-Vitamin_Transporters"/>
</dbReference>
<feature type="transmembrane region" description="Helical" evidence="7">
    <location>
        <begin position="263"/>
        <end position="280"/>
    </location>
</feature>
<evidence type="ECO:0000313" key="9">
    <source>
        <dbReference type="EMBL" id="MBP1995342.1"/>
    </source>
</evidence>
<gene>
    <name evidence="9" type="ORF">J2Z66_006984</name>
</gene>
<feature type="transmembrane region" description="Helical" evidence="7">
    <location>
        <begin position="76"/>
        <end position="101"/>
    </location>
</feature>
<evidence type="ECO:0000256" key="4">
    <source>
        <dbReference type="ARBA" id="ARBA00022692"/>
    </source>
</evidence>
<evidence type="ECO:0000256" key="3">
    <source>
        <dbReference type="ARBA" id="ARBA00022475"/>
    </source>
</evidence>
<comment type="subcellular location">
    <subcellularLocation>
        <location evidence="1">Cell membrane</location>
        <topology evidence="1">Multi-pass membrane protein</topology>
    </subcellularLocation>
</comment>
<feature type="transmembrane region" description="Helical" evidence="7">
    <location>
        <begin position="192"/>
        <end position="210"/>
    </location>
</feature>
<dbReference type="PANTHER" id="PTHR32322">
    <property type="entry name" value="INNER MEMBRANE TRANSPORTER"/>
    <property type="match status" value="1"/>
</dbReference>
<feature type="transmembrane region" description="Helical" evidence="7">
    <location>
        <begin position="230"/>
        <end position="251"/>
    </location>
</feature>
<feature type="transmembrane region" description="Helical" evidence="7">
    <location>
        <begin position="286"/>
        <end position="307"/>
    </location>
</feature>
<feature type="domain" description="EamA" evidence="8">
    <location>
        <begin position="15"/>
        <end position="148"/>
    </location>
</feature>
<proteinExistence type="inferred from homology"/>
<dbReference type="EMBL" id="JAGGLB010000033">
    <property type="protein sequence ID" value="MBP1995342.1"/>
    <property type="molecule type" value="Genomic_DNA"/>
</dbReference>
<keyword evidence="5 7" id="KW-1133">Transmembrane helix</keyword>
<dbReference type="PANTHER" id="PTHR32322:SF18">
    <property type="entry name" value="S-ADENOSYLMETHIONINE_S-ADENOSYLHOMOCYSTEINE TRANSPORTER"/>
    <property type="match status" value="1"/>
</dbReference>
<accession>A0ABS4J6A2</accession>
<evidence type="ECO:0000259" key="8">
    <source>
        <dbReference type="Pfam" id="PF00892"/>
    </source>
</evidence>
<feature type="transmembrane region" description="Helical" evidence="7">
    <location>
        <begin position="107"/>
        <end position="125"/>
    </location>
</feature>
<name>A0ABS4J6A2_9BACL</name>
<sequence>MAGQLPGMTVNPLRKAYSAAILYAVIIGFSFIFVKLTLAVSHPVDMLAHRFTISFGIALLLVFAGNNRPRFKLGDILRLLPLAIFYPSLFFAFQAYGLFYISSSEAGIIQATIPILTMIMAAYFLKEHSTLLQISCIFLSVLGVVYIFVMKGAHMSPGDFKGSVFILLSALSSAAYNVIARKMSRKYRAMDITVMMMGIGFVVFNSMSIVRHVSEGSLGQYFEPFADLTFVVSIIYLGVMSSLVTSFLNNYALTYMEASQMGVFINFSTLVTIAAGVVVLKEQLAYFYFIGAIFIIGGVVGTNVLALKKARLLQDLGGSKRE</sequence>
<evidence type="ECO:0000256" key="7">
    <source>
        <dbReference type="SAM" id="Phobius"/>
    </source>
</evidence>
<evidence type="ECO:0000256" key="1">
    <source>
        <dbReference type="ARBA" id="ARBA00004651"/>
    </source>
</evidence>
<dbReference type="Proteomes" id="UP001519287">
    <property type="component" value="Unassembled WGS sequence"/>
</dbReference>
<keyword evidence="3" id="KW-1003">Cell membrane</keyword>
<dbReference type="InterPro" id="IPR037185">
    <property type="entry name" value="EmrE-like"/>
</dbReference>
<keyword evidence="6 7" id="KW-0472">Membrane</keyword>
<keyword evidence="4 7" id="KW-0812">Transmembrane</keyword>
<comment type="similarity">
    <text evidence="2">Belongs to the EamA transporter family.</text>
</comment>
<keyword evidence="10" id="KW-1185">Reference proteome</keyword>
<feature type="transmembrane region" description="Helical" evidence="7">
    <location>
        <begin position="162"/>
        <end position="180"/>
    </location>
</feature>
<dbReference type="Pfam" id="PF00892">
    <property type="entry name" value="EamA"/>
    <property type="match status" value="2"/>
</dbReference>
<comment type="caution">
    <text evidence="9">The sequence shown here is derived from an EMBL/GenBank/DDBJ whole genome shotgun (WGS) entry which is preliminary data.</text>
</comment>
<organism evidence="9 10">
    <name type="scientific">Paenibacillus eucommiae</name>
    <dbReference type="NCBI Taxonomy" id="1355755"/>
    <lineage>
        <taxon>Bacteria</taxon>
        <taxon>Bacillati</taxon>
        <taxon>Bacillota</taxon>
        <taxon>Bacilli</taxon>
        <taxon>Bacillales</taxon>
        <taxon>Paenibacillaceae</taxon>
        <taxon>Paenibacillus</taxon>
    </lineage>
</organism>
<evidence type="ECO:0000256" key="5">
    <source>
        <dbReference type="ARBA" id="ARBA00022989"/>
    </source>
</evidence>
<feature type="transmembrane region" description="Helical" evidence="7">
    <location>
        <begin position="20"/>
        <end position="41"/>
    </location>
</feature>
<feature type="transmembrane region" description="Helical" evidence="7">
    <location>
        <begin position="47"/>
        <end position="64"/>
    </location>
</feature>
<protein>
    <submittedName>
        <fullName evidence="9">Drug/metabolite transporter (DMT)-like permease</fullName>
    </submittedName>
</protein>
<feature type="transmembrane region" description="Helical" evidence="7">
    <location>
        <begin position="132"/>
        <end position="150"/>
    </location>
</feature>